<evidence type="ECO:0000256" key="10">
    <source>
        <dbReference type="SAM" id="Phobius"/>
    </source>
</evidence>
<feature type="transmembrane region" description="Helical" evidence="10">
    <location>
        <begin position="278"/>
        <end position="299"/>
    </location>
</feature>
<sequence length="640" mass="70027">PKHSPRNSDDGQVPLGVKVAFWCVSNYKRSAISSRQLDSSLALVYPHNHSRDSPGSYLRFTSTRQSIPIPHKYLSYIFSNNTSITMGVLEKLKIPKPNDEAGASWPAIAMGFFVAFGGVLYGYDTGTISGIMAMPYWKDLFSTGYRNASGDLDITTSQESAIVSILSAGTFFGALASPLLSDSFGRRPALMISTWVFNLGVVLQTVATAIPMFLAGRFFAGFGVGLISALIPLYQSETAPKWIRGAIVGAYQLAITIGLLLSAIVNNATSNRPDSGSYRIPIAVQFAWSLILFLGMIFLPETPRYLVRSGKLEKATAALSRIRRLANDHPAVVAELSEIRANLEYENGLSKATYLDCFRPPILKRQFTGMALQALQQLTGINFIFYYGTRYFQNSGVSSGFTISMITSAINVASTIPGLLAIDRWGRRPLLLAGAIGMCVSQLIVAVCGTVSTGQRDNGDIFVKNLAGQQTAVAFVCIFIFFFASTWGPLAWVVTGEIFPLNTRAKSLSMTTATNWLLNWAIAYSTPYLVNYGEGFANLQSKIFFVWFGACFLCIAHVWFFIYETKGLSLEQVDQLYSEVSNARKSTTWVPSETWEQHQHAAVASDGTTITPKEESAAKGLDTAHVEEKGRNATVEDEMS</sequence>
<feature type="transmembrane region" description="Helical" evidence="10">
    <location>
        <begin position="192"/>
        <end position="210"/>
    </location>
</feature>
<feature type="transmembrane region" description="Helical" evidence="10">
    <location>
        <begin position="400"/>
        <end position="422"/>
    </location>
</feature>
<dbReference type="GO" id="GO:0005886">
    <property type="term" value="C:plasma membrane"/>
    <property type="evidence" value="ECO:0007669"/>
    <property type="project" value="UniProtKB-ARBA"/>
</dbReference>
<dbReference type="CDD" id="cd17356">
    <property type="entry name" value="MFS_HXT"/>
    <property type="match status" value="1"/>
</dbReference>
<dbReference type="GO" id="GO:0010255">
    <property type="term" value="P:glucose mediated signaling pathway"/>
    <property type="evidence" value="ECO:0007669"/>
    <property type="project" value="UniProtKB-ARBA"/>
</dbReference>
<feature type="transmembrane region" description="Helical" evidence="10">
    <location>
        <begin position="472"/>
        <end position="495"/>
    </location>
</feature>
<keyword evidence="4 10" id="KW-0812">Transmembrane</keyword>
<evidence type="ECO:0000256" key="5">
    <source>
        <dbReference type="ARBA" id="ARBA00022989"/>
    </source>
</evidence>
<dbReference type="GO" id="GO:0005536">
    <property type="term" value="F:D-glucose binding"/>
    <property type="evidence" value="ECO:0007669"/>
    <property type="project" value="UniProtKB-ARBA"/>
</dbReference>
<dbReference type="InterPro" id="IPR036259">
    <property type="entry name" value="MFS_trans_sf"/>
</dbReference>
<comment type="similarity">
    <text evidence="2 8">Belongs to the major facilitator superfamily. Sugar transporter (TC 2.A.1.1) family.</text>
</comment>
<feature type="transmembrane region" description="Helical" evidence="10">
    <location>
        <begin position="161"/>
        <end position="180"/>
    </location>
</feature>
<evidence type="ECO:0000313" key="12">
    <source>
        <dbReference type="EMBL" id="KAF3071670.1"/>
    </source>
</evidence>
<dbReference type="AlphaFoldDB" id="A0A9P5CBX9"/>
<evidence type="ECO:0000259" key="11">
    <source>
        <dbReference type="PROSITE" id="PS50850"/>
    </source>
</evidence>
<dbReference type="Proteomes" id="UP000801864">
    <property type="component" value="Unassembled WGS sequence"/>
</dbReference>
<gene>
    <name evidence="12" type="ORF">CFAM422_006327</name>
</gene>
<protein>
    <recommendedName>
        <fullName evidence="11">Major facilitator superfamily (MFS) profile domain-containing protein</fullName>
    </recommendedName>
</protein>
<evidence type="ECO:0000256" key="9">
    <source>
        <dbReference type="SAM" id="MobiDB-lite"/>
    </source>
</evidence>
<feature type="transmembrane region" description="Helical" evidence="10">
    <location>
        <begin position="507"/>
        <end position="524"/>
    </location>
</feature>
<evidence type="ECO:0000256" key="8">
    <source>
        <dbReference type="RuleBase" id="RU003346"/>
    </source>
</evidence>
<evidence type="ECO:0000256" key="1">
    <source>
        <dbReference type="ARBA" id="ARBA00004141"/>
    </source>
</evidence>
<comment type="caution">
    <text evidence="12">The sequence shown here is derived from an EMBL/GenBank/DDBJ whole genome shotgun (WGS) entry which is preliminary data.</text>
</comment>
<feature type="transmembrane region" description="Helical" evidence="10">
    <location>
        <begin position="103"/>
        <end position="123"/>
    </location>
</feature>
<dbReference type="Gene3D" id="1.20.1250.20">
    <property type="entry name" value="MFS general substrate transporter like domains"/>
    <property type="match status" value="1"/>
</dbReference>
<dbReference type="PANTHER" id="PTHR48022:SF17">
    <property type="entry name" value="HEXOSE TRANSPORTER"/>
    <property type="match status" value="1"/>
</dbReference>
<feature type="transmembrane region" description="Helical" evidence="10">
    <location>
        <begin position="544"/>
        <end position="563"/>
    </location>
</feature>
<keyword evidence="6 10" id="KW-0472">Membrane</keyword>
<feature type="transmembrane region" description="Helical" evidence="10">
    <location>
        <begin position="216"/>
        <end position="234"/>
    </location>
</feature>
<dbReference type="GO" id="GO:0005351">
    <property type="term" value="F:carbohydrate:proton symporter activity"/>
    <property type="evidence" value="ECO:0007669"/>
    <property type="project" value="TreeGrafter"/>
</dbReference>
<keyword evidence="13" id="KW-1185">Reference proteome</keyword>
<dbReference type="InterPro" id="IPR005829">
    <property type="entry name" value="Sugar_transporter_CS"/>
</dbReference>
<keyword evidence="5 10" id="KW-1133">Transmembrane helix</keyword>
<dbReference type="PROSITE" id="PS00217">
    <property type="entry name" value="SUGAR_TRANSPORT_2"/>
    <property type="match status" value="1"/>
</dbReference>
<comment type="subcellular location">
    <subcellularLocation>
        <location evidence="1">Membrane</location>
        <topology evidence="1">Multi-pass membrane protein</topology>
    </subcellularLocation>
</comment>
<dbReference type="PROSITE" id="PS50850">
    <property type="entry name" value="MFS"/>
    <property type="match status" value="1"/>
</dbReference>
<feature type="transmembrane region" description="Helical" evidence="10">
    <location>
        <begin position="429"/>
        <end position="452"/>
    </location>
</feature>
<dbReference type="InterPro" id="IPR050360">
    <property type="entry name" value="MFS_Sugar_Transporters"/>
</dbReference>
<feature type="region of interest" description="Disordered" evidence="9">
    <location>
        <begin position="614"/>
        <end position="640"/>
    </location>
</feature>
<dbReference type="InterPro" id="IPR003663">
    <property type="entry name" value="Sugar/inositol_transpt"/>
</dbReference>
<feature type="transmembrane region" description="Helical" evidence="10">
    <location>
        <begin position="246"/>
        <end position="266"/>
    </location>
</feature>
<dbReference type="EMBL" id="QLNT01000010">
    <property type="protein sequence ID" value="KAF3071670.1"/>
    <property type="molecule type" value="Genomic_DNA"/>
</dbReference>
<evidence type="ECO:0000256" key="6">
    <source>
        <dbReference type="ARBA" id="ARBA00023136"/>
    </source>
</evidence>
<evidence type="ECO:0000256" key="4">
    <source>
        <dbReference type="ARBA" id="ARBA00022692"/>
    </source>
</evidence>
<name>A0A9P5CBX9_9HYPO</name>
<evidence type="ECO:0000256" key="7">
    <source>
        <dbReference type="ARBA" id="ARBA00023180"/>
    </source>
</evidence>
<dbReference type="FunFam" id="1.20.1250.20:FF:000115">
    <property type="entry name" value="High-affinity glucose transporter"/>
    <property type="match status" value="1"/>
</dbReference>
<feature type="compositionally biased region" description="Basic and acidic residues" evidence="9">
    <location>
        <begin position="614"/>
        <end position="631"/>
    </location>
</feature>
<feature type="non-terminal residue" evidence="12">
    <location>
        <position position="1"/>
    </location>
</feature>
<dbReference type="InterPro" id="IPR020846">
    <property type="entry name" value="MFS_dom"/>
</dbReference>
<feature type="domain" description="Major facilitator superfamily (MFS) profile" evidence="11">
    <location>
        <begin position="110"/>
        <end position="566"/>
    </location>
</feature>
<reference evidence="12 13" key="1">
    <citation type="submission" date="2018-06" db="EMBL/GenBank/DDBJ databases">
        <title>Genome analysis of cellulolytic fungus Trichoderma lentiforme CFAM-422.</title>
        <authorList>
            <person name="Steindorff A.S."/>
            <person name="Formighieri E.F."/>
            <person name="Midorikawa G.E.O."/>
            <person name="Tamietti M.S."/>
            <person name="Ramos E.Z."/>
            <person name="Silva A.S."/>
            <person name="Bon E.P.S."/>
            <person name="Mendes T.D."/>
            <person name="Damaso M.C.T."/>
            <person name="Favaro L.C.L."/>
        </authorList>
    </citation>
    <scope>NUCLEOTIDE SEQUENCE [LARGE SCALE GENOMIC DNA]</scope>
    <source>
        <strain evidence="12 13">CFAM-422</strain>
    </source>
</reference>
<organism evidence="12 13">
    <name type="scientific">Trichoderma lentiforme</name>
    <dbReference type="NCBI Taxonomy" id="1567552"/>
    <lineage>
        <taxon>Eukaryota</taxon>
        <taxon>Fungi</taxon>
        <taxon>Dikarya</taxon>
        <taxon>Ascomycota</taxon>
        <taxon>Pezizomycotina</taxon>
        <taxon>Sordariomycetes</taxon>
        <taxon>Hypocreomycetidae</taxon>
        <taxon>Hypocreales</taxon>
        <taxon>Hypocreaceae</taxon>
        <taxon>Trichoderma</taxon>
    </lineage>
</organism>
<accession>A0A9P5CBX9</accession>
<keyword evidence="3 8" id="KW-0813">Transport</keyword>
<dbReference type="PRINTS" id="PR00171">
    <property type="entry name" value="SUGRTRNSPORT"/>
</dbReference>
<dbReference type="InterPro" id="IPR005828">
    <property type="entry name" value="MFS_sugar_transport-like"/>
</dbReference>
<keyword evidence="7" id="KW-0325">Glycoprotein</keyword>
<dbReference type="SUPFAM" id="SSF103473">
    <property type="entry name" value="MFS general substrate transporter"/>
    <property type="match status" value="1"/>
</dbReference>
<dbReference type="PROSITE" id="PS00216">
    <property type="entry name" value="SUGAR_TRANSPORT_1"/>
    <property type="match status" value="1"/>
</dbReference>
<proteinExistence type="inferred from homology"/>
<evidence type="ECO:0000313" key="13">
    <source>
        <dbReference type="Proteomes" id="UP000801864"/>
    </source>
</evidence>
<dbReference type="Pfam" id="PF00083">
    <property type="entry name" value="Sugar_tr"/>
    <property type="match status" value="1"/>
</dbReference>
<evidence type="ECO:0000256" key="2">
    <source>
        <dbReference type="ARBA" id="ARBA00010992"/>
    </source>
</evidence>
<dbReference type="NCBIfam" id="TIGR00879">
    <property type="entry name" value="SP"/>
    <property type="match status" value="1"/>
</dbReference>
<dbReference type="PANTHER" id="PTHR48022">
    <property type="entry name" value="PLASTIDIC GLUCOSE TRANSPORTER 4"/>
    <property type="match status" value="1"/>
</dbReference>
<evidence type="ECO:0000256" key="3">
    <source>
        <dbReference type="ARBA" id="ARBA00022448"/>
    </source>
</evidence>